<dbReference type="GO" id="GO:0008270">
    <property type="term" value="F:zinc ion binding"/>
    <property type="evidence" value="ECO:0007669"/>
    <property type="project" value="InterPro"/>
</dbReference>
<dbReference type="Ensembl" id="ENSGMOT00000059849.1">
    <property type="protein sequence ID" value="ENSGMOP00000056847.1"/>
    <property type="gene ID" value="ENSGMOG00000007782.2"/>
</dbReference>
<sequence>MEPDGDQDTDDLPLRANANQIRVRHYVLDLTVQLHNKVIAGSIALFLEPVVEATDGAGVGLRQTDMARSPCEGYMDSSEALVSGESTVNESASMSNCGTRAGPIPETSPLSVGTSLESTSDDGDFTLVLDCCDLDILQVEELDVTSVPSMSNLLEEVRDRHPRDRSAAMLQRLVSMPSAHWRRQHQLFSECSGAPGNPEAGPVEFHTDRWSLRVKKRGITSPVNFPRGLRVSYETRPAGRSIRWTQDQDKRVCVYTAGSPINNRALFPCQEPPVAMSTWQARVRAPGECVVLMSGENVALPIKDGETGLLIWDYYVTMPMPASTFTLAVGCWLIAPPNPLRFFPYDLPLSRLSLTPTCCSHSDYPCRFNERSAWTQRVVPHRVFAPACLLQKARLGVLALLPQCLAAAHAVLGVHPFPRLDVLIVPEGFSSLGMASPHIIFLSQSVLDVAGADPAGGVADRSVLGSRLCHELAHSWFGLAIGARDWTEEWISEGFATYLEDVIWAKAQELLPVEMEEQAQLKALLRWRRLSDELQHSQEELQILRPNMEKTGEVSDCGASLVKHALNPDKTFMQVHYLKGYFLLTFLASEVGECQLIHFFRQFVMKYHGQLILSQVRANERFTSQAKFICFDPLSWLKSHKLGFNDHIKGKEIAPVIHWEKLTSDRLVLLLELLLEEEVLSSSTLRSLNTTYHLHTQDAEVRHRWCELVVKHGHSQAYQDVQHFLVHDQAMGVYLYGELMVQEKADQQALARRCLSLVQEEMDQSARRVVEEMIL</sequence>
<comment type="similarity">
    <text evidence="2">Belongs to the peptidase M1 family.</text>
</comment>
<organism evidence="10 11">
    <name type="scientific">Gadus morhua</name>
    <name type="common">Atlantic cod</name>
    <dbReference type="NCBI Taxonomy" id="8049"/>
    <lineage>
        <taxon>Eukaryota</taxon>
        <taxon>Metazoa</taxon>
        <taxon>Chordata</taxon>
        <taxon>Craniata</taxon>
        <taxon>Vertebrata</taxon>
        <taxon>Euteleostomi</taxon>
        <taxon>Actinopterygii</taxon>
        <taxon>Neopterygii</taxon>
        <taxon>Teleostei</taxon>
        <taxon>Neoteleostei</taxon>
        <taxon>Acanthomorphata</taxon>
        <taxon>Zeiogadaria</taxon>
        <taxon>Gadariae</taxon>
        <taxon>Gadiformes</taxon>
        <taxon>Gadoidei</taxon>
        <taxon>Gadidae</taxon>
        <taxon>Gadus</taxon>
    </lineage>
</organism>
<evidence type="ECO:0000313" key="11">
    <source>
        <dbReference type="Proteomes" id="UP000694546"/>
    </source>
</evidence>
<dbReference type="Pfam" id="PF09127">
    <property type="entry name" value="Leuk-A4-hydro_C"/>
    <property type="match status" value="1"/>
</dbReference>
<dbReference type="PANTHER" id="PTHR46627">
    <property type="entry name" value="AMINOPEPTIDASE O"/>
    <property type="match status" value="1"/>
</dbReference>
<dbReference type="GO" id="GO:0005730">
    <property type="term" value="C:nucleolus"/>
    <property type="evidence" value="ECO:0007669"/>
    <property type="project" value="InterPro"/>
</dbReference>
<dbReference type="InterPro" id="IPR016024">
    <property type="entry name" value="ARM-type_fold"/>
</dbReference>
<feature type="domain" description="Peptidase M1 leukotriene A4 hydrolase/aminopeptidase C-terminal" evidence="9">
    <location>
        <begin position="624"/>
        <end position="774"/>
    </location>
</feature>
<dbReference type="SUPFAM" id="SSF63737">
    <property type="entry name" value="Leukotriene A4 hydrolase N-terminal domain"/>
    <property type="match status" value="1"/>
</dbReference>
<dbReference type="InterPro" id="IPR033577">
    <property type="entry name" value="AOPep"/>
</dbReference>
<dbReference type="Gene3D" id="3.30.2010.30">
    <property type="match status" value="1"/>
</dbReference>
<dbReference type="InterPro" id="IPR027268">
    <property type="entry name" value="Peptidase_M4/M1_CTD_sf"/>
</dbReference>
<evidence type="ECO:0000256" key="1">
    <source>
        <dbReference type="ARBA" id="ARBA00001947"/>
    </source>
</evidence>
<dbReference type="Gene3D" id="2.60.40.1730">
    <property type="entry name" value="tricorn interacting facor f3 domain"/>
    <property type="match status" value="1"/>
</dbReference>
<dbReference type="Pfam" id="PF01433">
    <property type="entry name" value="Peptidase_M1"/>
    <property type="match status" value="1"/>
</dbReference>
<dbReference type="Proteomes" id="UP000694546">
    <property type="component" value="Chromosome 6"/>
</dbReference>
<evidence type="ECO:0000256" key="4">
    <source>
        <dbReference type="ARBA" id="ARBA00022723"/>
    </source>
</evidence>
<keyword evidence="7" id="KW-0482">Metalloprotease</keyword>
<dbReference type="InterPro" id="IPR038502">
    <property type="entry name" value="M1_LTA-4_hydro/amino_C_sf"/>
</dbReference>
<evidence type="ECO:0000313" key="10">
    <source>
        <dbReference type="Ensembl" id="ENSGMOP00000056847.1"/>
    </source>
</evidence>
<comment type="cofactor">
    <cofactor evidence="1">
        <name>Zn(2+)</name>
        <dbReference type="ChEBI" id="CHEBI:29105"/>
    </cofactor>
</comment>
<reference evidence="10" key="2">
    <citation type="submission" date="2025-09" db="UniProtKB">
        <authorList>
            <consortium name="Ensembl"/>
        </authorList>
    </citation>
    <scope>IDENTIFICATION</scope>
</reference>
<name>A0A8C5C8I0_GADMO</name>
<protein>
    <submittedName>
        <fullName evidence="10">Aminopeptidase O (putative)</fullName>
    </submittedName>
</protein>
<keyword evidence="6" id="KW-0862">Zinc</keyword>
<dbReference type="Gene3D" id="1.25.40.320">
    <property type="entry name" value="Peptidase M1, leukotriene A4 hydrolase/aminopeptidase C-terminal domain"/>
    <property type="match status" value="1"/>
</dbReference>
<reference evidence="10" key="1">
    <citation type="submission" date="2025-08" db="UniProtKB">
        <authorList>
            <consortium name="Ensembl"/>
        </authorList>
    </citation>
    <scope>IDENTIFICATION</scope>
</reference>
<dbReference type="InterPro" id="IPR042097">
    <property type="entry name" value="Aminopeptidase_N-like_N_sf"/>
</dbReference>
<keyword evidence="4" id="KW-0479">Metal-binding</keyword>
<dbReference type="PANTHER" id="PTHR46627:SF1">
    <property type="entry name" value="AMINOPEPTIDASE O"/>
    <property type="match status" value="1"/>
</dbReference>
<evidence type="ECO:0000256" key="6">
    <source>
        <dbReference type="ARBA" id="ARBA00022833"/>
    </source>
</evidence>
<dbReference type="GeneTree" id="ENSGT00940000155211"/>
<dbReference type="InterPro" id="IPR015211">
    <property type="entry name" value="Peptidase_M1_C"/>
</dbReference>
<evidence type="ECO:0000259" key="9">
    <source>
        <dbReference type="SMART" id="SM01263"/>
    </source>
</evidence>
<evidence type="ECO:0000256" key="3">
    <source>
        <dbReference type="ARBA" id="ARBA00022670"/>
    </source>
</evidence>
<gene>
    <name evidence="10" type="primary">AOPEP</name>
</gene>
<keyword evidence="3" id="KW-0645">Protease</keyword>
<keyword evidence="5" id="KW-0378">Hydrolase</keyword>
<evidence type="ECO:0000256" key="7">
    <source>
        <dbReference type="ARBA" id="ARBA00023049"/>
    </source>
</evidence>
<proteinExistence type="inferred from homology"/>
<dbReference type="SMART" id="SM01263">
    <property type="entry name" value="Leuk-A4-hydro_C"/>
    <property type="match status" value="1"/>
</dbReference>
<dbReference type="SUPFAM" id="SSF48371">
    <property type="entry name" value="ARM repeat"/>
    <property type="match status" value="1"/>
</dbReference>
<dbReference type="InterPro" id="IPR014782">
    <property type="entry name" value="Peptidase_M1_dom"/>
</dbReference>
<evidence type="ECO:0000256" key="8">
    <source>
        <dbReference type="SAM" id="MobiDB-lite"/>
    </source>
</evidence>
<accession>A0A8C5C8I0</accession>
<dbReference type="Gene3D" id="1.10.390.10">
    <property type="entry name" value="Neutral Protease Domain 2"/>
    <property type="match status" value="1"/>
</dbReference>
<keyword evidence="11" id="KW-1185">Reference proteome</keyword>
<evidence type="ECO:0000256" key="5">
    <source>
        <dbReference type="ARBA" id="ARBA00022801"/>
    </source>
</evidence>
<dbReference type="AlphaFoldDB" id="A0A8C5C8I0"/>
<dbReference type="GO" id="GO:0006508">
    <property type="term" value="P:proteolysis"/>
    <property type="evidence" value="ECO:0007669"/>
    <property type="project" value="UniProtKB-KW"/>
</dbReference>
<dbReference type="GO" id="GO:0070006">
    <property type="term" value="F:metalloaminopeptidase activity"/>
    <property type="evidence" value="ECO:0007669"/>
    <property type="project" value="InterPro"/>
</dbReference>
<evidence type="ECO:0000256" key="2">
    <source>
        <dbReference type="ARBA" id="ARBA00010136"/>
    </source>
</evidence>
<feature type="region of interest" description="Disordered" evidence="8">
    <location>
        <begin position="90"/>
        <end position="115"/>
    </location>
</feature>
<dbReference type="SUPFAM" id="SSF55486">
    <property type="entry name" value="Metalloproteases ('zincins'), catalytic domain"/>
    <property type="match status" value="1"/>
</dbReference>